<organism evidence="1">
    <name type="scientific">viral metagenome</name>
    <dbReference type="NCBI Taxonomy" id="1070528"/>
    <lineage>
        <taxon>unclassified sequences</taxon>
        <taxon>metagenomes</taxon>
        <taxon>organismal metagenomes</taxon>
    </lineage>
</organism>
<protein>
    <recommendedName>
        <fullName evidence="2">NET domain-containing protein</fullName>
    </recommendedName>
</protein>
<dbReference type="EMBL" id="MN739735">
    <property type="protein sequence ID" value="QHT23904.1"/>
    <property type="molecule type" value="Genomic_DNA"/>
</dbReference>
<evidence type="ECO:0008006" key="2">
    <source>
        <dbReference type="Google" id="ProtNLM"/>
    </source>
</evidence>
<evidence type="ECO:0000313" key="1">
    <source>
        <dbReference type="EMBL" id="QHT23904.1"/>
    </source>
</evidence>
<dbReference type="AlphaFoldDB" id="A0A6C0E4C6"/>
<accession>A0A6C0E4C6</accession>
<proteinExistence type="predicted"/>
<name>A0A6C0E4C6_9ZZZZ</name>
<reference evidence="1" key="1">
    <citation type="journal article" date="2020" name="Nature">
        <title>Giant virus diversity and host interactions through global metagenomics.</title>
        <authorList>
            <person name="Schulz F."/>
            <person name="Roux S."/>
            <person name="Paez-Espino D."/>
            <person name="Jungbluth S."/>
            <person name="Walsh D.A."/>
            <person name="Denef V.J."/>
            <person name="McMahon K.D."/>
            <person name="Konstantinidis K.T."/>
            <person name="Eloe-Fadrosh E.A."/>
            <person name="Kyrpides N.C."/>
            <person name="Woyke T."/>
        </authorList>
    </citation>
    <scope>NUCLEOTIDE SEQUENCE</scope>
    <source>
        <strain evidence="1">GVMAG-M-3300023179-132</strain>
    </source>
</reference>
<sequence>METIVNERTNKLIMIRDLIHEMNKYNQIEVLRILKKYENITLNENRYGIHVNLTDLSDEQINELTLYINYVSVQETTLNYGEQQKNTFKNEMFSIEPI</sequence>